<reference evidence="1 2" key="1">
    <citation type="submission" date="2020-08" db="EMBL/GenBank/DDBJ databases">
        <title>Genomic Encyclopedia of Type Strains, Phase IV (KMG-IV): sequencing the most valuable type-strain genomes for metagenomic binning, comparative biology and taxonomic classification.</title>
        <authorList>
            <person name="Goeker M."/>
        </authorList>
    </citation>
    <scope>NUCLEOTIDE SEQUENCE [LARGE SCALE GENOMIC DNA]</scope>
    <source>
        <strain evidence="1 2">DSM 17455</strain>
    </source>
</reference>
<proteinExistence type="predicted"/>
<protein>
    <submittedName>
        <fullName evidence="1">Uncharacterized protein</fullName>
    </submittedName>
</protein>
<evidence type="ECO:0000313" key="1">
    <source>
        <dbReference type="EMBL" id="MBA9024662.1"/>
    </source>
</evidence>
<gene>
    <name evidence="1" type="ORF">HNQ97_006703</name>
</gene>
<evidence type="ECO:0000313" key="2">
    <source>
        <dbReference type="Proteomes" id="UP000587524"/>
    </source>
</evidence>
<accession>A0ABR6CI38</accession>
<dbReference type="EMBL" id="JACJHZ010000079">
    <property type="protein sequence ID" value="MBA9024662.1"/>
    <property type="molecule type" value="Genomic_DNA"/>
</dbReference>
<comment type="caution">
    <text evidence="1">The sequence shown here is derived from an EMBL/GenBank/DDBJ whole genome shotgun (WGS) entry which is preliminary data.</text>
</comment>
<sequence>MAIYKKVGHRIEDMVKSQWVYRKLRNFRAGIEANIS</sequence>
<organism evidence="1 2">
    <name type="scientific">Aminobacter ciceronei</name>
    <dbReference type="NCBI Taxonomy" id="150723"/>
    <lineage>
        <taxon>Bacteria</taxon>
        <taxon>Pseudomonadati</taxon>
        <taxon>Pseudomonadota</taxon>
        <taxon>Alphaproteobacteria</taxon>
        <taxon>Hyphomicrobiales</taxon>
        <taxon>Phyllobacteriaceae</taxon>
        <taxon>Aminobacter</taxon>
    </lineage>
</organism>
<dbReference type="Proteomes" id="UP000587524">
    <property type="component" value="Unassembled WGS sequence"/>
</dbReference>
<keyword evidence="2" id="KW-1185">Reference proteome</keyword>
<name>A0ABR6CI38_9HYPH</name>